<name>A0A3P3E086_9BURK</name>
<dbReference type="Proteomes" id="UP000271590">
    <property type="component" value="Unassembled WGS sequence"/>
</dbReference>
<proteinExistence type="predicted"/>
<accession>A0A3P3E086</accession>
<evidence type="ECO:0008006" key="3">
    <source>
        <dbReference type="Google" id="ProtNLM"/>
    </source>
</evidence>
<gene>
    <name evidence="1" type="ORF">EH244_31970</name>
</gene>
<dbReference type="AlphaFoldDB" id="A0A3P3E086"/>
<protein>
    <recommendedName>
        <fullName evidence="3">Alpha/beta hydrolase</fullName>
    </recommendedName>
</protein>
<dbReference type="RefSeq" id="WP_124962296.1">
    <property type="nucleotide sequence ID" value="NZ_RQXU01000054.1"/>
</dbReference>
<reference evidence="1 2" key="1">
    <citation type="submission" date="2018-11" db="EMBL/GenBank/DDBJ databases">
        <title>The genome of Variovorax sp T529.</title>
        <authorList>
            <person name="Gao J."/>
        </authorList>
    </citation>
    <scope>NUCLEOTIDE SEQUENCE [LARGE SCALE GENOMIC DNA]</scope>
    <source>
        <strain evidence="1 2">T529</strain>
    </source>
</reference>
<sequence>MDSEVARYYLENYLQGEDENHALSGRIDALHREYVRSPPSREDLSALSRVFSVDFAALFLAHRLLTDECNRALNQSFASYLQFEAGVNPGIVSSYMVLFVPGWDYARNGHVTGADFAKPRELVSRFGLENHLVELPPTGSVERNATVLASEIARRSRSGKKIILASASSAGPAVQLVLGEMLSERDQDSVKAWLNLGGILQGSPLVDYLEARPWLFSPIVWLKGWEKEAIRSMSTSRSRSRFARLDMGSGILVVNYLGIPLSGQLSRFSRDNYPILSSDGPNDGLTLLADAIAPNSLTIVAVGSDHFFAEDPQIDEKTVALMKLMLAYVESDITSGSSRCPRLRIGHG</sequence>
<comment type="caution">
    <text evidence="1">The sequence shown here is derived from an EMBL/GenBank/DDBJ whole genome shotgun (WGS) entry which is preliminary data.</text>
</comment>
<evidence type="ECO:0000313" key="2">
    <source>
        <dbReference type="Proteomes" id="UP000271590"/>
    </source>
</evidence>
<dbReference type="EMBL" id="RQXU01000054">
    <property type="protein sequence ID" value="RRH79416.1"/>
    <property type="molecule type" value="Genomic_DNA"/>
</dbReference>
<evidence type="ECO:0000313" key="1">
    <source>
        <dbReference type="EMBL" id="RRH79416.1"/>
    </source>
</evidence>
<organism evidence="1 2">
    <name type="scientific">Variovorax beijingensis</name>
    <dbReference type="NCBI Taxonomy" id="2496117"/>
    <lineage>
        <taxon>Bacteria</taxon>
        <taxon>Pseudomonadati</taxon>
        <taxon>Pseudomonadota</taxon>
        <taxon>Betaproteobacteria</taxon>
        <taxon>Burkholderiales</taxon>
        <taxon>Comamonadaceae</taxon>
        <taxon>Variovorax</taxon>
    </lineage>
</organism>